<protein>
    <submittedName>
        <fullName evidence="5">Similar to LRGUK: Leucine-rich repeat and guanylate kinase domain-containing protein (Homo sapiens)</fullName>
    </submittedName>
</protein>
<dbReference type="GO" id="GO:0005829">
    <property type="term" value="C:cytosol"/>
    <property type="evidence" value="ECO:0007669"/>
    <property type="project" value="TreeGrafter"/>
</dbReference>
<keyword evidence="6" id="KW-1185">Reference proteome</keyword>
<keyword evidence="5" id="KW-0418">Kinase</keyword>
<dbReference type="Gene3D" id="3.80.10.10">
    <property type="entry name" value="Ribonuclease Inhibitor"/>
    <property type="match status" value="1"/>
</dbReference>
<evidence type="ECO:0000313" key="6">
    <source>
        <dbReference type="Proteomes" id="UP000786811"/>
    </source>
</evidence>
<gene>
    <name evidence="5" type="ORF">HICCMSTLAB_LOCUS8275</name>
</gene>
<reference evidence="5" key="1">
    <citation type="submission" date="2021-04" db="EMBL/GenBank/DDBJ databases">
        <authorList>
            <person name="Chebbi M.A.C M."/>
        </authorList>
    </citation>
    <scope>NUCLEOTIDE SEQUENCE</scope>
</reference>
<dbReference type="PRINTS" id="PR00019">
    <property type="entry name" value="LEURICHRPT"/>
</dbReference>
<feature type="domain" description="Guanylate kinase-like" evidence="4">
    <location>
        <begin position="231"/>
        <end position="423"/>
    </location>
</feature>
<feature type="non-terminal residue" evidence="5">
    <location>
        <position position="537"/>
    </location>
</feature>
<dbReference type="PROSITE" id="PS50052">
    <property type="entry name" value="GUANYLATE_KINASE_2"/>
    <property type="match status" value="1"/>
</dbReference>
<dbReference type="PANTHER" id="PTHR23117:SF18">
    <property type="entry name" value="LEUCINE-RICH REPEAT AND GUANYLATE KINASE DOMAIN-CONTAINING PROTEIN"/>
    <property type="match status" value="1"/>
</dbReference>
<dbReference type="Proteomes" id="UP000786811">
    <property type="component" value="Unassembled WGS sequence"/>
</dbReference>
<dbReference type="OrthoDB" id="6334211at2759"/>
<sequence>MIKKNQVKLSKQNKWFPYVLNTNTWEKYNTTIISVSSFSSINLNKIKTKETLTDRVIEIYSSILIVPEVHFYVITKSDLINLNLTDVHLIQKYHYLQYIDLSHNNLSDLSSLSRLPYLLYLNVSHNKLKDISNFAPPRYLTYLNLSHNSITSMKSLENFWSIVNLDLSYNFIKKIPRLHNFRYFSIVSATITFNPPINLLASRGATQLTLLEQLNVSKIDDSMASYDENSPPLIILSGPLAVKKLALGRHLFLKNSDKVKYCRSHTTRKNFTNDIENGGFYFVNHEEFHEMARNGEFLTIEEILGDSYGLHVSELVKLKKEKKIGITQLDLLATIQIKIRYPPVKLILVFTENEEMHRQWIEDKLRIFRWIKNSSKNLWALSIHREYNINNVDSMVNKMNIVSTIVNKLDVSSSYSNEIQYLNSKSMSKKLLKNESILPKVTILYKLSKNKKHVKIMNSKSFIKNLCQESFTDSEDNESKLNIDLEEMINNMNSNENARKKVSQEIISEKFEADDILFDTSFQKYENINKLKNEYIE</sequence>
<dbReference type="InterPro" id="IPR025875">
    <property type="entry name" value="Leu-rich_rpt_4"/>
</dbReference>
<comment type="caution">
    <text evidence="5">The sequence shown here is derived from an EMBL/GenBank/DDBJ whole genome shotgun (WGS) entry which is preliminary data.</text>
</comment>
<evidence type="ECO:0000256" key="1">
    <source>
        <dbReference type="ARBA" id="ARBA00022614"/>
    </source>
</evidence>
<keyword evidence="3" id="KW-0677">Repeat</keyword>
<evidence type="ECO:0000256" key="2">
    <source>
        <dbReference type="ARBA" id="ARBA00022679"/>
    </source>
</evidence>
<dbReference type="InterPro" id="IPR027417">
    <property type="entry name" value="P-loop_NTPase"/>
</dbReference>
<dbReference type="Pfam" id="PF12799">
    <property type="entry name" value="LRR_4"/>
    <property type="match status" value="1"/>
</dbReference>
<dbReference type="Pfam" id="PF00625">
    <property type="entry name" value="Guanylate_kin"/>
    <property type="match status" value="1"/>
</dbReference>
<keyword evidence="1" id="KW-0433">Leucine-rich repeat</keyword>
<dbReference type="InterPro" id="IPR032675">
    <property type="entry name" value="LRR_dom_sf"/>
</dbReference>
<dbReference type="InterPro" id="IPR008145">
    <property type="entry name" value="GK/Ca_channel_bsu"/>
</dbReference>
<dbReference type="AlphaFoldDB" id="A0A8J2HHD0"/>
<dbReference type="PROSITE" id="PS51450">
    <property type="entry name" value="LRR"/>
    <property type="match status" value="4"/>
</dbReference>
<name>A0A8J2HHD0_COTCN</name>
<keyword evidence="2" id="KW-0808">Transferase</keyword>
<dbReference type="GO" id="GO:0004385">
    <property type="term" value="F:GMP kinase activity"/>
    <property type="evidence" value="ECO:0007669"/>
    <property type="project" value="TreeGrafter"/>
</dbReference>
<evidence type="ECO:0000256" key="3">
    <source>
        <dbReference type="ARBA" id="ARBA00022737"/>
    </source>
</evidence>
<dbReference type="Pfam" id="PF00560">
    <property type="entry name" value="LRR_1"/>
    <property type="match status" value="1"/>
</dbReference>
<dbReference type="SMART" id="SM00364">
    <property type="entry name" value="LRR_BAC"/>
    <property type="match status" value="3"/>
</dbReference>
<dbReference type="InterPro" id="IPR008144">
    <property type="entry name" value="Guanylate_kin-like_dom"/>
</dbReference>
<organism evidence="5 6">
    <name type="scientific">Cotesia congregata</name>
    <name type="common">Parasitoid wasp</name>
    <name type="synonym">Apanteles congregatus</name>
    <dbReference type="NCBI Taxonomy" id="51543"/>
    <lineage>
        <taxon>Eukaryota</taxon>
        <taxon>Metazoa</taxon>
        <taxon>Ecdysozoa</taxon>
        <taxon>Arthropoda</taxon>
        <taxon>Hexapoda</taxon>
        <taxon>Insecta</taxon>
        <taxon>Pterygota</taxon>
        <taxon>Neoptera</taxon>
        <taxon>Endopterygota</taxon>
        <taxon>Hymenoptera</taxon>
        <taxon>Apocrita</taxon>
        <taxon>Ichneumonoidea</taxon>
        <taxon>Braconidae</taxon>
        <taxon>Microgastrinae</taxon>
        <taxon>Cotesia</taxon>
    </lineage>
</organism>
<evidence type="ECO:0000313" key="5">
    <source>
        <dbReference type="EMBL" id="CAG5096569.1"/>
    </source>
</evidence>
<dbReference type="PANTHER" id="PTHR23117">
    <property type="entry name" value="GUANYLATE KINASE-RELATED"/>
    <property type="match status" value="1"/>
</dbReference>
<dbReference type="SUPFAM" id="SSF52058">
    <property type="entry name" value="L domain-like"/>
    <property type="match status" value="1"/>
</dbReference>
<proteinExistence type="predicted"/>
<dbReference type="Gene3D" id="3.40.50.300">
    <property type="entry name" value="P-loop containing nucleotide triphosphate hydrolases"/>
    <property type="match status" value="1"/>
</dbReference>
<accession>A0A8J2HHD0</accession>
<dbReference type="InterPro" id="IPR001611">
    <property type="entry name" value="Leu-rich_rpt"/>
</dbReference>
<evidence type="ECO:0000259" key="4">
    <source>
        <dbReference type="PROSITE" id="PS50052"/>
    </source>
</evidence>
<dbReference type="SUPFAM" id="SSF52540">
    <property type="entry name" value="P-loop containing nucleoside triphosphate hydrolases"/>
    <property type="match status" value="1"/>
</dbReference>
<dbReference type="EMBL" id="CAJNRD030001121">
    <property type="protein sequence ID" value="CAG5096569.1"/>
    <property type="molecule type" value="Genomic_DNA"/>
</dbReference>